<name>A0A2A7BGS0_9FIRM</name>
<dbReference type="InterPro" id="IPR011856">
    <property type="entry name" value="tRNA_endonuc-like_dom_sf"/>
</dbReference>
<dbReference type="GO" id="GO:0003676">
    <property type="term" value="F:nucleic acid binding"/>
    <property type="evidence" value="ECO:0007669"/>
    <property type="project" value="InterPro"/>
</dbReference>
<proteinExistence type="predicted"/>
<dbReference type="InterPro" id="IPR011335">
    <property type="entry name" value="Restrct_endonuc-II-like"/>
</dbReference>
<evidence type="ECO:0000313" key="2">
    <source>
        <dbReference type="Proteomes" id="UP000220438"/>
    </source>
</evidence>
<gene>
    <name evidence="1" type="ORF">CHR61_01650</name>
</gene>
<protein>
    <submittedName>
        <fullName evidence="1">Uncharacterized protein</fullName>
    </submittedName>
</protein>
<accession>A0A2A7BGS0</accession>
<organism evidence="1 2">
    <name type="scientific">Faecalibacterium prausnitzii</name>
    <dbReference type="NCBI Taxonomy" id="853"/>
    <lineage>
        <taxon>Bacteria</taxon>
        <taxon>Bacillati</taxon>
        <taxon>Bacillota</taxon>
        <taxon>Clostridia</taxon>
        <taxon>Eubacteriales</taxon>
        <taxon>Oscillospiraceae</taxon>
        <taxon>Faecalibacterium</taxon>
    </lineage>
</organism>
<dbReference type="Gene3D" id="3.40.1350.10">
    <property type="match status" value="1"/>
</dbReference>
<sequence>MYRKHEHYPDPTAGRALGSLRRKENQLNTGKQFEADWKSSMPKDAWCYRLKDSATTYYGGNENLSFSIDNICDFDVYRYPMHHYFELKTIETPSIPLEKILGRFDRERQKYHKLKHITDMAHAASFKGQTAHVVINYRGKVNRTFAVPASAVLEYMSTQTRKSIPWQWAALNGIEVAQHLLRVHWRYDVDGLLKKLEGDKTNESSSL</sequence>
<comment type="caution">
    <text evidence="1">The sequence shown here is derived from an EMBL/GenBank/DDBJ whole genome shotgun (WGS) entry which is preliminary data.</text>
</comment>
<dbReference type="SUPFAM" id="SSF52980">
    <property type="entry name" value="Restriction endonuclease-like"/>
    <property type="match status" value="1"/>
</dbReference>
<dbReference type="Proteomes" id="UP000220438">
    <property type="component" value="Unassembled WGS sequence"/>
</dbReference>
<dbReference type="EMBL" id="NOUW01000006">
    <property type="protein sequence ID" value="PDX90604.1"/>
    <property type="molecule type" value="Genomic_DNA"/>
</dbReference>
<reference evidence="1 2" key="1">
    <citation type="journal article" date="2017" name="Front. Microbiol.">
        <title>New Insights into the Diversity of the Genus Faecalibacterium.</title>
        <authorList>
            <person name="Benevides L."/>
            <person name="Burman S."/>
            <person name="Martin R."/>
            <person name="Robert V."/>
            <person name="Thomas M."/>
            <person name="Miquel S."/>
            <person name="Chain F."/>
            <person name="Sokol H."/>
            <person name="Bermudez-Humaran L.G."/>
            <person name="Morrison M."/>
            <person name="Langella P."/>
            <person name="Azevedo V.A."/>
            <person name="Chatel J.M."/>
            <person name="Soares S."/>
        </authorList>
    </citation>
    <scope>NUCLEOTIDE SEQUENCE [LARGE SCALE GENOMIC DNA]</scope>
    <source>
        <strain evidence="1 2">AHMP21</strain>
    </source>
</reference>
<dbReference type="AlphaFoldDB" id="A0A2A7BGS0"/>
<evidence type="ECO:0000313" key="1">
    <source>
        <dbReference type="EMBL" id="PDX90604.1"/>
    </source>
</evidence>
<dbReference type="RefSeq" id="WP_097769993.1">
    <property type="nucleotide sequence ID" value="NZ_NOUW01000006.1"/>
</dbReference>